<comment type="caution">
    <text evidence="1">The sequence shown here is derived from an EMBL/GenBank/DDBJ whole genome shotgun (WGS) entry which is preliminary data.</text>
</comment>
<proteinExistence type="predicted"/>
<dbReference type="EMBL" id="JANUGW010000016">
    <property type="protein sequence ID" value="MCS0583859.1"/>
    <property type="molecule type" value="Genomic_DNA"/>
</dbReference>
<name>A0ABT1ZVF1_9BURK</name>
<reference evidence="1 2" key="1">
    <citation type="submission" date="2022-08" db="EMBL/GenBank/DDBJ databases">
        <title>Reclassification of Massilia species as members of the genera Telluria, Duganella, Pseudoduganella, Mokoshia gen. nov. and Zemynaea gen. nov. using orthogonal and non-orthogonal genome-based approaches.</title>
        <authorList>
            <person name="Bowman J.P."/>
        </authorList>
    </citation>
    <scope>NUCLEOTIDE SEQUENCE [LARGE SCALE GENOMIC DNA]</scope>
    <source>
        <strain evidence="1 2">JCM 31316</strain>
    </source>
</reference>
<organism evidence="1 2">
    <name type="scientific">Massilia pinisoli</name>
    <dbReference type="NCBI Taxonomy" id="1772194"/>
    <lineage>
        <taxon>Bacteria</taxon>
        <taxon>Pseudomonadati</taxon>
        <taxon>Pseudomonadota</taxon>
        <taxon>Betaproteobacteria</taxon>
        <taxon>Burkholderiales</taxon>
        <taxon>Oxalobacteraceae</taxon>
        <taxon>Telluria group</taxon>
        <taxon>Massilia</taxon>
    </lineage>
</organism>
<protein>
    <submittedName>
        <fullName evidence="1">DUF2199 domain-containing protein</fullName>
    </submittedName>
</protein>
<evidence type="ECO:0000313" key="1">
    <source>
        <dbReference type="EMBL" id="MCS0583859.1"/>
    </source>
</evidence>
<dbReference type="InterPro" id="IPR018697">
    <property type="entry name" value="DUF2199"/>
</dbReference>
<gene>
    <name evidence="1" type="ORF">NX784_19880</name>
</gene>
<dbReference type="RefSeq" id="WP_258818429.1">
    <property type="nucleotide sequence ID" value="NZ_JANUGW010000016.1"/>
</dbReference>
<accession>A0ABT1ZVF1</accession>
<dbReference type="Pfam" id="PF09965">
    <property type="entry name" value="DUF2199"/>
    <property type="match status" value="1"/>
</dbReference>
<dbReference type="Proteomes" id="UP001204151">
    <property type="component" value="Unassembled WGS sequence"/>
</dbReference>
<evidence type="ECO:0000313" key="2">
    <source>
        <dbReference type="Proteomes" id="UP001204151"/>
    </source>
</evidence>
<sequence>MICSKCGQEHPLKDMELTFRRPDDVARLSAEERGRLVREDNDLCVIERKRFFIRALLPLPVEFRDTPYCIGLWVEVTQATFERVYELWDSDDQVHEPPFAARIANDIPTAGGSLGLHAEMRLTGPATRPDVFLLPSQHQLYIEQAHGIDEHRVSEYAALFA</sequence>
<keyword evidence="2" id="KW-1185">Reference proteome</keyword>